<accession>A0ABN0YH96</accession>
<keyword evidence="2" id="KW-1185">Reference proteome</keyword>
<sequence length="116" mass="12781">MVIAGAAGLPYQERGLRPVGAGWVVRRVRLTPSQSAPQCCADRYLQVPARYGVTVRGSVRHGSAWVRAADPAFCEDMDDGRVPCSAGSRRAMCPYELCPGPGRRAFHWYFTHCCHD</sequence>
<dbReference type="EMBL" id="BAAABX010000015">
    <property type="protein sequence ID" value="GAA0395455.1"/>
    <property type="molecule type" value="Genomic_DNA"/>
</dbReference>
<organism evidence="1 2">
    <name type="scientific">Streptomyces luteireticuli</name>
    <dbReference type="NCBI Taxonomy" id="173858"/>
    <lineage>
        <taxon>Bacteria</taxon>
        <taxon>Bacillati</taxon>
        <taxon>Actinomycetota</taxon>
        <taxon>Actinomycetes</taxon>
        <taxon>Kitasatosporales</taxon>
        <taxon>Streptomycetaceae</taxon>
        <taxon>Streptomyces</taxon>
    </lineage>
</organism>
<reference evidence="1 2" key="1">
    <citation type="journal article" date="2019" name="Int. J. Syst. Evol. Microbiol.">
        <title>The Global Catalogue of Microorganisms (GCM) 10K type strain sequencing project: providing services to taxonomists for standard genome sequencing and annotation.</title>
        <authorList>
            <consortium name="The Broad Institute Genomics Platform"/>
            <consortium name="The Broad Institute Genome Sequencing Center for Infectious Disease"/>
            <person name="Wu L."/>
            <person name="Ma J."/>
        </authorList>
    </citation>
    <scope>NUCLEOTIDE SEQUENCE [LARGE SCALE GENOMIC DNA]</scope>
    <source>
        <strain evidence="1 2">JCM 4788</strain>
    </source>
</reference>
<dbReference type="Proteomes" id="UP001500879">
    <property type="component" value="Unassembled WGS sequence"/>
</dbReference>
<evidence type="ECO:0000313" key="1">
    <source>
        <dbReference type="EMBL" id="GAA0395455.1"/>
    </source>
</evidence>
<protein>
    <submittedName>
        <fullName evidence="1">Uncharacterized protein</fullName>
    </submittedName>
</protein>
<gene>
    <name evidence="1" type="ORF">GCM10010357_15590</name>
</gene>
<comment type="caution">
    <text evidence="1">The sequence shown here is derived from an EMBL/GenBank/DDBJ whole genome shotgun (WGS) entry which is preliminary data.</text>
</comment>
<proteinExistence type="predicted"/>
<name>A0ABN0YH96_9ACTN</name>
<evidence type="ECO:0000313" key="2">
    <source>
        <dbReference type="Proteomes" id="UP001500879"/>
    </source>
</evidence>